<sequence length="78" mass="8675">MTRGAGRRGAGRRGAGRRRAVDVSGTMLLWPVTWRTPVQRVGSRRRSFRLTCASARCRTGRVSAIRGASHRRPRGMRG</sequence>
<dbReference type="Proteomes" id="UP000004184">
    <property type="component" value="Unassembled WGS sequence"/>
</dbReference>
<dbReference type="AlphaFoldDB" id="D9XDN0"/>
<feature type="compositionally biased region" description="Basic residues" evidence="1">
    <location>
        <begin position="1"/>
        <end position="18"/>
    </location>
</feature>
<accession>D9XDN0</accession>
<dbReference type="HOGENOM" id="CLU_2620689_0_0_11"/>
<keyword evidence="3" id="KW-1185">Reference proteome</keyword>
<organism evidence="2 3">
    <name type="scientific">Streptomyces viridochromogenes (strain DSM 40736 / JCM 4977 / BCRC 1201 / Tue 494)</name>
    <dbReference type="NCBI Taxonomy" id="591159"/>
    <lineage>
        <taxon>Bacteria</taxon>
        <taxon>Bacillati</taxon>
        <taxon>Actinomycetota</taxon>
        <taxon>Actinomycetes</taxon>
        <taxon>Kitasatosporales</taxon>
        <taxon>Streptomycetaceae</taxon>
        <taxon>Streptomyces</taxon>
    </lineage>
</organism>
<gene>
    <name evidence="2" type="ORF">SSQG_00927</name>
</gene>
<evidence type="ECO:0000313" key="2">
    <source>
        <dbReference type="EMBL" id="EFL30409.1"/>
    </source>
</evidence>
<name>D9XDN0_STRVT</name>
<evidence type="ECO:0000256" key="1">
    <source>
        <dbReference type="SAM" id="MobiDB-lite"/>
    </source>
</evidence>
<protein>
    <submittedName>
        <fullName evidence="2">Predicted protein</fullName>
    </submittedName>
</protein>
<proteinExistence type="predicted"/>
<dbReference type="EMBL" id="GG657757">
    <property type="protein sequence ID" value="EFL30409.1"/>
    <property type="molecule type" value="Genomic_DNA"/>
</dbReference>
<reference evidence="3" key="1">
    <citation type="submission" date="2009-02" db="EMBL/GenBank/DDBJ databases">
        <title>Annotation of Streptomyces viridochromogenes strain DSM 40736.</title>
        <authorList>
            <consortium name="The Broad Institute Genome Sequencing Platform"/>
            <consortium name="Broad Institute Microbial Sequencing Center"/>
            <person name="Fischbach M."/>
            <person name="Godfrey P."/>
            <person name="Ward D."/>
            <person name="Young S."/>
            <person name="Zeng Q."/>
            <person name="Koehrsen M."/>
            <person name="Alvarado L."/>
            <person name="Berlin A.M."/>
            <person name="Bochicchio J."/>
            <person name="Borenstein D."/>
            <person name="Chapman S.B."/>
            <person name="Chen Z."/>
            <person name="Engels R."/>
            <person name="Freedman E."/>
            <person name="Gellesch M."/>
            <person name="Goldberg J."/>
            <person name="Griggs A."/>
            <person name="Gujja S."/>
            <person name="Heilman E.R."/>
            <person name="Heiman D.I."/>
            <person name="Hepburn T.A."/>
            <person name="Howarth C."/>
            <person name="Jen D."/>
            <person name="Larson L."/>
            <person name="Lewis B."/>
            <person name="Mehta T."/>
            <person name="Park D."/>
            <person name="Pearson M."/>
            <person name="Richards J."/>
            <person name="Roberts A."/>
            <person name="Saif S."/>
            <person name="Shea T.D."/>
            <person name="Shenoy N."/>
            <person name="Sisk P."/>
            <person name="Stolte C."/>
            <person name="Sykes S.N."/>
            <person name="Thomson T."/>
            <person name="Walk T."/>
            <person name="White J."/>
            <person name="Yandava C."/>
            <person name="Straight P."/>
            <person name="Clardy J."/>
            <person name="Hung D."/>
            <person name="Kolter R."/>
            <person name="Mekalanos J."/>
            <person name="Walker S."/>
            <person name="Walsh C.T."/>
            <person name="Wieland-Brown L.C."/>
            <person name="Haas B."/>
            <person name="Nusbaum C."/>
            <person name="Birren B."/>
        </authorList>
    </citation>
    <scope>NUCLEOTIDE SEQUENCE [LARGE SCALE GENOMIC DNA]</scope>
    <source>
        <strain evidence="3">DSM 40736 / JCM 4977 / BCRC 1201 / Tue 494</strain>
    </source>
</reference>
<feature type="region of interest" description="Disordered" evidence="1">
    <location>
        <begin position="1"/>
        <end position="20"/>
    </location>
</feature>
<evidence type="ECO:0000313" key="3">
    <source>
        <dbReference type="Proteomes" id="UP000004184"/>
    </source>
</evidence>